<dbReference type="GO" id="GO:0009556">
    <property type="term" value="P:microsporogenesis"/>
    <property type="evidence" value="ECO:0007669"/>
    <property type="project" value="TreeGrafter"/>
</dbReference>
<dbReference type="Proteomes" id="UP001153076">
    <property type="component" value="Unassembled WGS sequence"/>
</dbReference>
<keyword evidence="2" id="KW-1185">Reference proteome</keyword>
<organism evidence="1 2">
    <name type="scientific">Carnegiea gigantea</name>
    <dbReference type="NCBI Taxonomy" id="171969"/>
    <lineage>
        <taxon>Eukaryota</taxon>
        <taxon>Viridiplantae</taxon>
        <taxon>Streptophyta</taxon>
        <taxon>Embryophyta</taxon>
        <taxon>Tracheophyta</taxon>
        <taxon>Spermatophyta</taxon>
        <taxon>Magnoliopsida</taxon>
        <taxon>eudicotyledons</taxon>
        <taxon>Gunneridae</taxon>
        <taxon>Pentapetalae</taxon>
        <taxon>Caryophyllales</taxon>
        <taxon>Cactineae</taxon>
        <taxon>Cactaceae</taxon>
        <taxon>Cactoideae</taxon>
        <taxon>Echinocereeae</taxon>
        <taxon>Carnegiea</taxon>
    </lineage>
</organism>
<dbReference type="PANTHER" id="PTHR37695">
    <property type="entry name" value="RECOMBINATION INITIATION DEFECTS 3-RELATED"/>
    <property type="match status" value="1"/>
</dbReference>
<name>A0A9Q1JYX8_9CARY</name>
<reference evidence="1" key="1">
    <citation type="submission" date="2022-04" db="EMBL/GenBank/DDBJ databases">
        <title>Carnegiea gigantea Genome sequencing and assembly v2.</title>
        <authorList>
            <person name="Copetti D."/>
            <person name="Sanderson M.J."/>
            <person name="Burquez A."/>
            <person name="Wojciechowski M.F."/>
        </authorList>
    </citation>
    <scope>NUCLEOTIDE SEQUENCE</scope>
    <source>
        <strain evidence="1">SGP5-SGP5p</strain>
        <tissue evidence="1">Aerial part</tissue>
    </source>
</reference>
<gene>
    <name evidence="1" type="ORF">Cgig2_002356</name>
</gene>
<dbReference type="GO" id="GO:0005634">
    <property type="term" value="C:nucleus"/>
    <property type="evidence" value="ECO:0007669"/>
    <property type="project" value="TreeGrafter"/>
</dbReference>
<dbReference type="InterPro" id="IPR034546">
    <property type="entry name" value="PAIR1"/>
</dbReference>
<evidence type="ECO:0000313" key="2">
    <source>
        <dbReference type="Proteomes" id="UP001153076"/>
    </source>
</evidence>
<accession>A0A9Q1JYX8</accession>
<dbReference type="GO" id="GO:0009553">
    <property type="term" value="P:embryo sac development"/>
    <property type="evidence" value="ECO:0007669"/>
    <property type="project" value="TreeGrafter"/>
</dbReference>
<dbReference type="GO" id="GO:0070192">
    <property type="term" value="P:chromosome organization involved in meiotic cell cycle"/>
    <property type="evidence" value="ECO:0007669"/>
    <property type="project" value="InterPro"/>
</dbReference>
<dbReference type="PANTHER" id="PTHR37695:SF1">
    <property type="entry name" value="RECOMBINATION INITIATION DEFECTS 3-RELATED"/>
    <property type="match status" value="1"/>
</dbReference>
<dbReference type="AlphaFoldDB" id="A0A9Q1JYX8"/>
<sequence>MKLKINKACDLNSISVLPPHNRRSSIVAVQQPRSQPSQQSFSQGISSQHNGICSQISQNSLDDTLLDNQRFGSQEKDNSLRRVSCLAPVSHPREDSQVPVSRSSSSLTRRWSSATVLDHKCQLSDELEHRITTMETSLSKFGMILDSIQADVMQANKGTKELSLEVEGIRQKSTAHDDSLHLLNRGQEDIRAMLDVGLKSINEQLSKVVQQEHLQQILSGVSSLPGRVDTSIQKHDEELYKCLSGDLRAWKLHFCHALWLINAIACSLKTLNQKNIPLAILPPKVTGAESSSQNPFLRRKAEPAKVFTQARVPKVEMGSWTTVKAEKFTSPYGCGNSCKNLKQRRTSPMVRGHKVLIELDESDEDLSCFIVENESAKHMVDEVNEATQRILRKARRRKRKESCKRTFQT</sequence>
<dbReference type="GO" id="GO:0042138">
    <property type="term" value="P:meiotic DNA double-strand break formation"/>
    <property type="evidence" value="ECO:0007669"/>
    <property type="project" value="TreeGrafter"/>
</dbReference>
<proteinExistence type="predicted"/>
<evidence type="ECO:0000313" key="1">
    <source>
        <dbReference type="EMBL" id="KAJ8433685.1"/>
    </source>
</evidence>
<protein>
    <recommendedName>
        <fullName evidence="3">Protein PAIR1</fullName>
    </recommendedName>
</protein>
<evidence type="ECO:0008006" key="3">
    <source>
        <dbReference type="Google" id="ProtNLM"/>
    </source>
</evidence>
<comment type="caution">
    <text evidence="1">The sequence shown here is derived from an EMBL/GenBank/DDBJ whole genome shotgun (WGS) entry which is preliminary data.</text>
</comment>
<dbReference type="EMBL" id="JAKOGI010000524">
    <property type="protein sequence ID" value="KAJ8433685.1"/>
    <property type="molecule type" value="Genomic_DNA"/>
</dbReference>
<dbReference type="OrthoDB" id="1920658at2759"/>